<dbReference type="EMBL" id="JBHMCG010000190">
    <property type="protein sequence ID" value="MFB9578765.1"/>
    <property type="molecule type" value="Genomic_DNA"/>
</dbReference>
<protein>
    <submittedName>
        <fullName evidence="1">Uncharacterized protein</fullName>
    </submittedName>
</protein>
<gene>
    <name evidence="1" type="ORF">ACFFTL_42530</name>
</gene>
<proteinExistence type="predicted"/>
<evidence type="ECO:0000313" key="1">
    <source>
        <dbReference type="EMBL" id="MFB9578765.1"/>
    </source>
</evidence>
<comment type="caution">
    <text evidence="1">The sequence shown here is derived from an EMBL/GenBank/DDBJ whole genome shotgun (WGS) entry which is preliminary data.</text>
</comment>
<reference evidence="1 2" key="1">
    <citation type="submission" date="2024-09" db="EMBL/GenBank/DDBJ databases">
        <authorList>
            <person name="Sun Q."/>
            <person name="Mori K."/>
        </authorList>
    </citation>
    <scope>NUCLEOTIDE SEQUENCE [LARGE SCALE GENOMIC DNA]</scope>
    <source>
        <strain evidence="1 2">JCM 3331</strain>
    </source>
</reference>
<accession>A0ABV5RLM5</accession>
<name>A0ABV5RLM5_9ACTN</name>
<dbReference type="RefSeq" id="WP_345510897.1">
    <property type="nucleotide sequence ID" value="NZ_BAAAXD010000009.1"/>
</dbReference>
<organism evidence="1 2">
    <name type="scientific">Streptomyces yanii</name>
    <dbReference type="NCBI Taxonomy" id="78510"/>
    <lineage>
        <taxon>Bacteria</taxon>
        <taxon>Bacillati</taxon>
        <taxon>Actinomycetota</taxon>
        <taxon>Actinomycetes</taxon>
        <taxon>Kitasatosporales</taxon>
        <taxon>Streptomycetaceae</taxon>
        <taxon>Streptomyces</taxon>
    </lineage>
</organism>
<sequence length="46" mass="4742">MLPVLFAAVREFRSTASGITARSFSLAGGTVDMNTAPARSGAAFTH</sequence>
<dbReference type="Proteomes" id="UP001589710">
    <property type="component" value="Unassembled WGS sequence"/>
</dbReference>
<evidence type="ECO:0000313" key="2">
    <source>
        <dbReference type="Proteomes" id="UP001589710"/>
    </source>
</evidence>
<keyword evidence="2" id="KW-1185">Reference proteome</keyword>